<dbReference type="InterPro" id="IPR025610">
    <property type="entry name" value="MYC/MYB_N"/>
</dbReference>
<dbReference type="Gene3D" id="1.10.510.10">
    <property type="entry name" value="Transferase(Phosphotransferase) domain 1"/>
    <property type="match status" value="1"/>
</dbReference>
<keyword evidence="7" id="KW-0805">Transcription regulation</keyword>
<proteinExistence type="predicted"/>
<evidence type="ECO:0000256" key="3">
    <source>
        <dbReference type="ARBA" id="ARBA00022679"/>
    </source>
</evidence>
<evidence type="ECO:0000256" key="12">
    <source>
        <dbReference type="SAM" id="MobiDB-lite"/>
    </source>
</evidence>
<dbReference type="GO" id="GO:0003677">
    <property type="term" value="F:DNA binding"/>
    <property type="evidence" value="ECO:0007669"/>
    <property type="project" value="UniProtKB-KW"/>
</dbReference>
<dbReference type="GO" id="GO:0005524">
    <property type="term" value="F:ATP binding"/>
    <property type="evidence" value="ECO:0007669"/>
    <property type="project" value="UniProtKB-KW"/>
</dbReference>
<dbReference type="InterPro" id="IPR000719">
    <property type="entry name" value="Prot_kinase_dom"/>
</dbReference>
<keyword evidence="5" id="KW-0418">Kinase</keyword>
<feature type="region of interest" description="Disordered" evidence="12">
    <location>
        <begin position="325"/>
        <end position="358"/>
    </location>
</feature>
<dbReference type="EC" id="2.7.11.1" evidence="1"/>
<keyword evidence="6" id="KW-0067">ATP-binding</keyword>
<feature type="compositionally biased region" description="Polar residues" evidence="12">
    <location>
        <begin position="297"/>
        <end position="308"/>
    </location>
</feature>
<keyword evidence="8" id="KW-0238">DNA-binding</keyword>
<protein>
    <recommendedName>
        <fullName evidence="1">non-specific serine/threonine protein kinase</fullName>
        <ecNumber evidence="1">2.7.11.1</ecNumber>
    </recommendedName>
</protein>
<evidence type="ECO:0000256" key="2">
    <source>
        <dbReference type="ARBA" id="ARBA00022527"/>
    </source>
</evidence>
<dbReference type="AlphaFoldDB" id="A0A7G2E403"/>
<evidence type="ECO:0000256" key="7">
    <source>
        <dbReference type="ARBA" id="ARBA00023015"/>
    </source>
</evidence>
<evidence type="ECO:0000256" key="10">
    <source>
        <dbReference type="ARBA" id="ARBA00047899"/>
    </source>
</evidence>
<dbReference type="EMBL" id="LR881466">
    <property type="protein sequence ID" value="CAD5316284.1"/>
    <property type="molecule type" value="Genomic_DNA"/>
</dbReference>
<dbReference type="GO" id="GO:0004674">
    <property type="term" value="F:protein serine/threonine kinase activity"/>
    <property type="evidence" value="ECO:0007669"/>
    <property type="project" value="UniProtKB-KW"/>
</dbReference>
<feature type="domain" description="Protein kinase" evidence="13">
    <location>
        <begin position="561"/>
        <end position="840"/>
    </location>
</feature>
<dbReference type="Gene3D" id="3.30.200.20">
    <property type="entry name" value="Phosphorylase Kinase, domain 1"/>
    <property type="match status" value="1"/>
</dbReference>
<dbReference type="SUPFAM" id="SSF56112">
    <property type="entry name" value="Protein kinase-like (PK-like)"/>
    <property type="match status" value="1"/>
</dbReference>
<accession>A0A7G2E403</accession>
<dbReference type="Pfam" id="PF00069">
    <property type="entry name" value="Pkinase"/>
    <property type="match status" value="1"/>
</dbReference>
<keyword evidence="3" id="KW-0808">Transferase</keyword>
<evidence type="ECO:0000256" key="1">
    <source>
        <dbReference type="ARBA" id="ARBA00012513"/>
    </source>
</evidence>
<dbReference type="PROSITE" id="PS00108">
    <property type="entry name" value="PROTEIN_KINASE_ST"/>
    <property type="match status" value="1"/>
</dbReference>
<evidence type="ECO:0000256" key="8">
    <source>
        <dbReference type="ARBA" id="ARBA00023125"/>
    </source>
</evidence>
<dbReference type="PROSITE" id="PS50011">
    <property type="entry name" value="PROTEIN_KINASE_DOM"/>
    <property type="match status" value="1"/>
</dbReference>
<evidence type="ECO:0000259" key="13">
    <source>
        <dbReference type="PROSITE" id="PS50011"/>
    </source>
</evidence>
<dbReference type="InterPro" id="IPR008271">
    <property type="entry name" value="Ser/Thr_kinase_AS"/>
</dbReference>
<evidence type="ECO:0000256" key="4">
    <source>
        <dbReference type="ARBA" id="ARBA00022741"/>
    </source>
</evidence>
<comment type="catalytic activity">
    <reaction evidence="11">
        <text>L-seryl-[protein] + ATP = O-phospho-L-seryl-[protein] + ADP + H(+)</text>
        <dbReference type="Rhea" id="RHEA:17989"/>
        <dbReference type="Rhea" id="RHEA-COMP:9863"/>
        <dbReference type="Rhea" id="RHEA-COMP:11604"/>
        <dbReference type="ChEBI" id="CHEBI:15378"/>
        <dbReference type="ChEBI" id="CHEBI:29999"/>
        <dbReference type="ChEBI" id="CHEBI:30616"/>
        <dbReference type="ChEBI" id="CHEBI:83421"/>
        <dbReference type="ChEBI" id="CHEBI:456216"/>
        <dbReference type="EC" id="2.7.11.1"/>
    </reaction>
</comment>
<evidence type="ECO:0000313" key="15">
    <source>
        <dbReference type="Proteomes" id="UP000516314"/>
    </source>
</evidence>
<evidence type="ECO:0000256" key="6">
    <source>
        <dbReference type="ARBA" id="ARBA00022840"/>
    </source>
</evidence>
<comment type="catalytic activity">
    <reaction evidence="10">
        <text>L-threonyl-[protein] + ATP = O-phospho-L-threonyl-[protein] + ADP + H(+)</text>
        <dbReference type="Rhea" id="RHEA:46608"/>
        <dbReference type="Rhea" id="RHEA-COMP:11060"/>
        <dbReference type="Rhea" id="RHEA-COMP:11605"/>
        <dbReference type="ChEBI" id="CHEBI:15378"/>
        <dbReference type="ChEBI" id="CHEBI:30013"/>
        <dbReference type="ChEBI" id="CHEBI:30616"/>
        <dbReference type="ChEBI" id="CHEBI:61977"/>
        <dbReference type="ChEBI" id="CHEBI:456216"/>
        <dbReference type="EC" id="2.7.11.1"/>
    </reaction>
</comment>
<dbReference type="SMART" id="SM00220">
    <property type="entry name" value="S_TKc"/>
    <property type="match status" value="1"/>
</dbReference>
<keyword evidence="4" id="KW-0547">Nucleotide-binding</keyword>
<dbReference type="InterPro" id="IPR011009">
    <property type="entry name" value="Kinase-like_dom_sf"/>
</dbReference>
<dbReference type="PANTHER" id="PTHR13902">
    <property type="entry name" value="SERINE/THREONINE-PROTEIN KINASE WNK WITH NO LYSINE -RELATED"/>
    <property type="match status" value="1"/>
</dbReference>
<dbReference type="Pfam" id="PF14215">
    <property type="entry name" value="bHLH-MYC_N"/>
    <property type="match status" value="1"/>
</dbReference>
<evidence type="ECO:0000256" key="5">
    <source>
        <dbReference type="ARBA" id="ARBA00022777"/>
    </source>
</evidence>
<evidence type="ECO:0000313" key="14">
    <source>
        <dbReference type="EMBL" id="CAD5316284.1"/>
    </source>
</evidence>
<organism evidence="14 15">
    <name type="scientific">Arabidopsis thaliana</name>
    <name type="common">Mouse-ear cress</name>
    <dbReference type="NCBI Taxonomy" id="3702"/>
    <lineage>
        <taxon>Eukaryota</taxon>
        <taxon>Viridiplantae</taxon>
        <taxon>Streptophyta</taxon>
        <taxon>Embryophyta</taxon>
        <taxon>Tracheophyta</taxon>
        <taxon>Spermatophyta</taxon>
        <taxon>Magnoliopsida</taxon>
        <taxon>eudicotyledons</taxon>
        <taxon>Gunneridae</taxon>
        <taxon>Pentapetalae</taxon>
        <taxon>rosids</taxon>
        <taxon>malvids</taxon>
        <taxon>Brassicales</taxon>
        <taxon>Brassicaceae</taxon>
        <taxon>Camelineae</taxon>
        <taxon>Arabidopsis</taxon>
    </lineage>
</organism>
<reference evidence="14 15" key="1">
    <citation type="submission" date="2020-09" db="EMBL/GenBank/DDBJ databases">
        <authorList>
            <person name="Ashkenazy H."/>
        </authorList>
    </citation>
    <scope>NUCLEOTIDE SEQUENCE [LARGE SCALE GENOMIC DNA]</scope>
    <source>
        <strain evidence="15">cv. Cdm-0</strain>
    </source>
</reference>
<gene>
    <name evidence="14" type="ORF">AT9943_LOCUS4609</name>
</gene>
<feature type="region of interest" description="Disordered" evidence="12">
    <location>
        <begin position="285"/>
        <end position="308"/>
    </location>
</feature>
<evidence type="ECO:0000256" key="9">
    <source>
        <dbReference type="ARBA" id="ARBA00023163"/>
    </source>
</evidence>
<dbReference type="InterPro" id="IPR050588">
    <property type="entry name" value="WNK_Ser-Thr_kinase"/>
</dbReference>
<dbReference type="Proteomes" id="UP000516314">
    <property type="component" value="Chromosome 1"/>
</dbReference>
<keyword evidence="9" id="KW-0804">Transcription</keyword>
<sequence length="1091" mass="122944">MGSEYKHILKSLCLSHGWSYAVFWRYDPINSMILRFEEAYNDEQSVALVDDMVLQAPILGQGIVGEVASSGNHQWLFSDTLFQWEHEFQNQFLCGFKTIAIIPLGSSGVVQLGSTQKILESTEILEQTTRALQETCLKPHDSGDLDTLFESLGDCEIFPAESFQGFSFDDIFAEDNPPSLLSPEMISSEAASSHQDLSNGDDYGFDILQSYSLDDLYQLLADPPEQNCSSMVIQGVDKDLFDILGMNSQTPTTALPPKGLFSELISSSLSNNTCSSSLTNVQEYSGVNQSKRRKLDTSSAHSSSLFPQEETVTGRSLWIDDDERSSIGGNWKKPHEEGVKKKRAKAGESRRPRPKDRQMIQDHTLLDLTIKHMVFMQSLAKYAERLKQPYESKLVKEKERTWALEVGEEGVVCPIMVEELNREGEMQIEIVCEEREEFLEIGEVVRGLGLKILKGVMETRKGQIWAHFIVEAKPQLLHWSLSKSNGGWLMNGGDALLLLSNNNNKRHDADTNAEPSHHRHHLGDGRHTPLFPISIPIGDRLLLLRPLEYLPWKRLTSSRKIPLVATLGIMTFSGEEPSKLCMFVCLYVLYFFIAVPIYKAFDEVEGIEVAWNLMSIEDVLQMPGQLDRLYSEVHLLNSLKHDNIIKLFYSWVDDHNKSINMITELFTSGSLTLYRKKHRKVDPKAIMNWARQILKGLHYLHSQTPPVIHRDLKCDNIFVNGNTGKVKIGDLGLAAVMQQPTARSVIGTPEFMAPELYEEEYNELVDIYSFGMCMLEMVTCEYPYRECRNQAQIYKKVTSGIKPQSLSKVDDPQVKQFIEKCLLPAPSRPTALELLKDQLLAVDGAKDSTLTASSNTTFKPAMPPQSEYRPMDVEYKKNTSVSICSSAKSSQECALLQTMEVQRVAESTEFKLSGERRDDVAASMALRIAGSSGQARKVDFDFNLKTDTARAVTGEMVEELDLSSHEVTVIAEMIDELIMKLKANRSLPNANSVYQSKDEEAGESMKSEISADYYHRVSSNEGSRLGCCCEAVESLLSSFLDSCSMVSNKQSEDLKTELNVIESQYNQSCQRLLRMKEEAIEKAKRKWMKLS</sequence>
<evidence type="ECO:0000256" key="11">
    <source>
        <dbReference type="ARBA" id="ARBA00048679"/>
    </source>
</evidence>
<name>A0A7G2E403_ARATH</name>
<dbReference type="Gene3D" id="3.10.20.90">
    <property type="entry name" value="Phosphatidylinositol 3-kinase Catalytic Subunit, Chain A, domain 1"/>
    <property type="match status" value="1"/>
</dbReference>
<dbReference type="FunFam" id="3.30.200.20:FF:000075">
    <property type="entry name" value="Probable serine/threonine-protein kinase WNK1"/>
    <property type="match status" value="1"/>
</dbReference>
<keyword evidence="2" id="KW-0723">Serine/threonine-protein kinase</keyword>
<dbReference type="FunFam" id="1.10.510.10:FF:000046">
    <property type="entry name" value="probable serine/threonine-protein kinase WNK9"/>
    <property type="match status" value="1"/>
</dbReference>
<feature type="compositionally biased region" description="Basic and acidic residues" evidence="12">
    <location>
        <begin position="333"/>
        <end position="358"/>
    </location>
</feature>